<dbReference type="Proteomes" id="UP000000709">
    <property type="component" value="Unassembled WGS sequence"/>
</dbReference>
<sequence>MIKDEDIKQAKTQNNILREKLKAALEQEKKKKQEQQQQQSQRFDSDDTLDQLINLDLTNHTSKEERWLELKQRMNRINSQDYTLPQTTPPRTTPTSSTISSSNSIKTTDHNLLDQINHLNQTISSLNQQLKQQQTERNDLIEEFQLKETKMISIHNKENKELKHKYNRELESVKEQLVASNEKVKILTADNQQYKYNAHKLESKLTEAKTKFDKLNSKYEKLKKIYEQQQVDVHERTREQPSMAYVDPLRNLQSEHPRVHADQSKFYSDHHPRIYSEQARLHSDQPRVYSDQPKDVNSDTTNGLFSLKPTGQVIDNDSDSDDELLERKLSPISPITQPLDSGTTSTQVLLNQSSNNIGNRGNYHPEDDTNYLLNLKY</sequence>
<accession>G3AH92</accession>
<feature type="region of interest" description="Disordered" evidence="2">
    <location>
        <begin position="26"/>
        <end position="47"/>
    </location>
</feature>
<evidence type="ECO:0000313" key="4">
    <source>
        <dbReference type="Proteomes" id="UP000000709"/>
    </source>
</evidence>
<feature type="compositionally biased region" description="Low complexity" evidence="2">
    <location>
        <begin position="93"/>
        <end position="105"/>
    </location>
</feature>
<keyword evidence="4" id="KW-1185">Reference proteome</keyword>
<dbReference type="KEGG" id="spaa:SPAPADRAFT_48509"/>
<dbReference type="InParanoid" id="G3AH92"/>
<dbReference type="RefSeq" id="XP_007372934.1">
    <property type="nucleotide sequence ID" value="XM_007372872.1"/>
</dbReference>
<evidence type="ECO:0000256" key="2">
    <source>
        <dbReference type="SAM" id="MobiDB-lite"/>
    </source>
</evidence>
<name>G3AH92_SPAPN</name>
<dbReference type="OrthoDB" id="10607671at2759"/>
<feature type="region of interest" description="Disordered" evidence="2">
    <location>
        <begin position="279"/>
        <end position="322"/>
    </location>
</feature>
<keyword evidence="1" id="KW-0175">Coiled coil</keyword>
<reference evidence="3 4" key="1">
    <citation type="journal article" date="2011" name="Proc. Natl. Acad. Sci. U.S.A.">
        <title>Comparative genomics of xylose-fermenting fungi for enhanced biofuel production.</title>
        <authorList>
            <person name="Wohlbach D.J."/>
            <person name="Kuo A."/>
            <person name="Sato T.K."/>
            <person name="Potts K.M."/>
            <person name="Salamov A.A."/>
            <person name="LaButti K.M."/>
            <person name="Sun H."/>
            <person name="Clum A."/>
            <person name="Pangilinan J.L."/>
            <person name="Lindquist E.A."/>
            <person name="Lucas S."/>
            <person name="Lapidus A."/>
            <person name="Jin M."/>
            <person name="Gunawan C."/>
            <person name="Balan V."/>
            <person name="Dale B.E."/>
            <person name="Jeffries T.W."/>
            <person name="Zinkel R."/>
            <person name="Barry K.W."/>
            <person name="Grigoriev I.V."/>
            <person name="Gasch A.P."/>
        </authorList>
    </citation>
    <scope>NUCLEOTIDE SEQUENCE [LARGE SCALE GENOMIC DNA]</scope>
    <source>
        <strain evidence="4">NRRL Y-27907 / 11-Y1</strain>
    </source>
</reference>
<dbReference type="HOGENOM" id="CLU_733972_0_0_1"/>
<evidence type="ECO:0000256" key="1">
    <source>
        <dbReference type="SAM" id="Coils"/>
    </source>
</evidence>
<dbReference type="GeneID" id="18871232"/>
<evidence type="ECO:0000313" key="3">
    <source>
        <dbReference type="EMBL" id="EGW35522.1"/>
    </source>
</evidence>
<dbReference type="EMBL" id="GL996499">
    <property type="protein sequence ID" value="EGW35522.1"/>
    <property type="molecule type" value="Genomic_DNA"/>
</dbReference>
<gene>
    <name evidence="3" type="ORF">SPAPADRAFT_48509</name>
</gene>
<feature type="coiled-coil region" evidence="1">
    <location>
        <begin position="116"/>
        <end position="232"/>
    </location>
</feature>
<protein>
    <submittedName>
        <fullName evidence="3">Uncharacterized protein</fullName>
    </submittedName>
</protein>
<dbReference type="AlphaFoldDB" id="G3AH92"/>
<proteinExistence type="predicted"/>
<organism evidence="4">
    <name type="scientific">Spathaspora passalidarum (strain NRRL Y-27907 / 11-Y1)</name>
    <dbReference type="NCBI Taxonomy" id="619300"/>
    <lineage>
        <taxon>Eukaryota</taxon>
        <taxon>Fungi</taxon>
        <taxon>Dikarya</taxon>
        <taxon>Ascomycota</taxon>
        <taxon>Saccharomycotina</taxon>
        <taxon>Pichiomycetes</taxon>
        <taxon>Debaryomycetaceae</taxon>
        <taxon>Spathaspora</taxon>
    </lineage>
</organism>
<feature type="region of interest" description="Disordered" evidence="2">
    <location>
        <begin position="78"/>
        <end position="105"/>
    </location>
</feature>